<evidence type="ECO:0000259" key="2">
    <source>
        <dbReference type="SMART" id="SM00922"/>
    </source>
</evidence>
<evidence type="ECO:0000256" key="1">
    <source>
        <dbReference type="ARBA" id="ARBA00023239"/>
    </source>
</evidence>
<dbReference type="GO" id="GO:0016854">
    <property type="term" value="F:racemase and epimerase activity"/>
    <property type="evidence" value="ECO:0007669"/>
    <property type="project" value="UniProtKB-ARBA"/>
</dbReference>
<dbReference type="SUPFAM" id="SSF54826">
    <property type="entry name" value="Enolase N-terminal domain-like"/>
    <property type="match status" value="1"/>
</dbReference>
<dbReference type="SFLD" id="SFLDS00001">
    <property type="entry name" value="Enolase"/>
    <property type="match status" value="1"/>
</dbReference>
<dbReference type="InterPro" id="IPR036849">
    <property type="entry name" value="Enolase-like_C_sf"/>
</dbReference>
<organism evidence="3 4">
    <name type="scientific">Pedobacter steynii</name>
    <dbReference type="NCBI Taxonomy" id="430522"/>
    <lineage>
        <taxon>Bacteria</taxon>
        <taxon>Pseudomonadati</taxon>
        <taxon>Bacteroidota</taxon>
        <taxon>Sphingobacteriia</taxon>
        <taxon>Sphingobacteriales</taxon>
        <taxon>Sphingobacteriaceae</taxon>
        <taxon>Pedobacter</taxon>
    </lineage>
</organism>
<dbReference type="CDD" id="cd03316">
    <property type="entry name" value="MR_like"/>
    <property type="match status" value="1"/>
</dbReference>
<dbReference type="GO" id="GO:0016829">
    <property type="term" value="F:lyase activity"/>
    <property type="evidence" value="ECO:0007669"/>
    <property type="project" value="UniProtKB-KW"/>
</dbReference>
<dbReference type="SUPFAM" id="SSF51604">
    <property type="entry name" value="Enolase C-terminal domain-like"/>
    <property type="match status" value="1"/>
</dbReference>
<dbReference type="Gene3D" id="3.30.390.10">
    <property type="entry name" value="Enolase-like, N-terminal domain"/>
    <property type="match status" value="1"/>
</dbReference>
<dbReference type="AlphaFoldDB" id="A0A1D7QB51"/>
<keyword evidence="1" id="KW-0456">Lyase</keyword>
<dbReference type="SFLD" id="SFLDG00179">
    <property type="entry name" value="mandelate_racemase"/>
    <property type="match status" value="1"/>
</dbReference>
<reference evidence="3 4" key="1">
    <citation type="submission" date="2016-08" db="EMBL/GenBank/DDBJ databases">
        <authorList>
            <person name="Seilhamer J.J."/>
        </authorList>
    </citation>
    <scope>NUCLEOTIDE SEQUENCE [LARGE SCALE GENOMIC DNA]</scope>
    <source>
        <strain evidence="3 4">DX4</strain>
    </source>
</reference>
<dbReference type="PANTHER" id="PTHR48080">
    <property type="entry name" value="D-GALACTONATE DEHYDRATASE-RELATED"/>
    <property type="match status" value="1"/>
</dbReference>
<dbReference type="InterPro" id="IPR029065">
    <property type="entry name" value="Enolase_C-like"/>
</dbReference>
<dbReference type="EMBL" id="CP017141">
    <property type="protein sequence ID" value="AOM75903.1"/>
    <property type="molecule type" value="Genomic_DNA"/>
</dbReference>
<gene>
    <name evidence="3" type="ORF">BFS30_01170</name>
</gene>
<dbReference type="Pfam" id="PF02746">
    <property type="entry name" value="MR_MLE_N"/>
    <property type="match status" value="1"/>
</dbReference>
<dbReference type="Pfam" id="PF13378">
    <property type="entry name" value="MR_MLE_C"/>
    <property type="match status" value="1"/>
</dbReference>
<dbReference type="InterPro" id="IPR013341">
    <property type="entry name" value="Mandelate_racemase_N_dom"/>
</dbReference>
<proteinExistence type="predicted"/>
<evidence type="ECO:0000313" key="3">
    <source>
        <dbReference type="EMBL" id="AOM75903.1"/>
    </source>
</evidence>
<name>A0A1D7QB51_9SPHI</name>
<dbReference type="SMART" id="SM00922">
    <property type="entry name" value="MR_MLE"/>
    <property type="match status" value="1"/>
</dbReference>
<sequence length="388" mass="43380">MKITEVKVWLVEGVKYNWTLLKIYTDTGHTGVGEATNWPGSPIVYHAAKHVGERIIGLDPMKTDFIWTKLYRDLNWMGPYGASLCAISGIDMALLDLKGKVLGTPCYELLGGAFRKDILLYANYWFTGGGHNEADYAAQALKVKEAGFTGLKFDPFAHTNYLYGEDLSSNLTLTAQQQDLAFNVSKAVRDAVGPEFDIMIETHAMLNYRVAVKMAQRLSALDITWYEEPAGPESADNLRAMRERIPSNVSICVGERHYTRHGIRPVLEQNICDIMMPDITRCGGPSEMKRMATMMETYNVLLAPHNPNGPLSTLASAHVCASVPNFFRQEFMFNDVPWRDEVISHPIGDMLSNGHLHLSDRPGLGVDLIEEEMEKHPGILVPRPGFYV</sequence>
<dbReference type="Proteomes" id="UP000094313">
    <property type="component" value="Chromosome"/>
</dbReference>
<protein>
    <submittedName>
        <fullName evidence="3">Galactonate dehydratase</fullName>
    </submittedName>
</protein>
<dbReference type="InterPro" id="IPR013342">
    <property type="entry name" value="Mandelate_racemase_C"/>
</dbReference>
<dbReference type="PANTHER" id="PTHR48080:SF2">
    <property type="entry name" value="D-GALACTONATE DEHYDRATASE"/>
    <property type="match status" value="1"/>
</dbReference>
<keyword evidence="4" id="KW-1185">Reference proteome</keyword>
<dbReference type="OrthoDB" id="9775391at2"/>
<dbReference type="InterPro" id="IPR034593">
    <property type="entry name" value="DgoD-like"/>
</dbReference>
<dbReference type="Gene3D" id="3.20.20.120">
    <property type="entry name" value="Enolase-like C-terminal domain"/>
    <property type="match status" value="1"/>
</dbReference>
<feature type="domain" description="Mandelate racemase/muconate lactonizing enzyme C-terminal" evidence="2">
    <location>
        <begin position="133"/>
        <end position="246"/>
    </location>
</feature>
<accession>A0A1D7QB51</accession>
<dbReference type="RefSeq" id="WP_069377600.1">
    <property type="nucleotide sequence ID" value="NZ_CP017141.1"/>
</dbReference>
<evidence type="ECO:0000313" key="4">
    <source>
        <dbReference type="Proteomes" id="UP000094313"/>
    </source>
</evidence>
<dbReference type="KEGG" id="psty:BFS30_01170"/>
<dbReference type="InterPro" id="IPR029017">
    <property type="entry name" value="Enolase-like_N"/>
</dbReference>